<accession>A0A1D8P603</accession>
<keyword evidence="2" id="KW-0328">Glycosyltransferase</keyword>
<dbReference type="PANTHER" id="PTHR43630:SF1">
    <property type="entry name" value="POLY-BETA-1,6-N-ACETYL-D-GLUCOSAMINE SYNTHASE"/>
    <property type="match status" value="1"/>
</dbReference>
<dbReference type="AlphaFoldDB" id="A0A1D8P603"/>
<dbReference type="OrthoDB" id="9800276at2"/>
<evidence type="ECO:0000256" key="2">
    <source>
        <dbReference type="ARBA" id="ARBA00022676"/>
    </source>
</evidence>
<feature type="transmembrane region" description="Helical" evidence="4">
    <location>
        <begin position="6"/>
        <end position="28"/>
    </location>
</feature>
<sequence length="367" mass="43044">MNIVFYVFLCVSLIQLFYFLFVFAKFSFINPNDNISQFPPISLLICARNEAENLEEFLPFFIEQKYPNFELVLINHASIDNTLDVIESFKKRYPKLIKIVNVAENEQFWGTKKYALTLGIKAATHESLVFSDADCKPASNNWLLEMSKQFNKKNTIVLGYGGYQKIKNSFLNKLIRFETLFTAIQYFSYAKLGIPYMGVGRNLGYTKTQFFKTNGFASHMKIRSGDDDLFVNQSANKYNTAICFTKDSFTVSVAKTTFKNWILQKRRHISTATYYKPIHKFLLGLFYVSQLLFWLLAIMLLLIQFKWIFVISIMTLRILVQYITIHQSAKKLNEKDLVFWSPFLEIFLIFIQLFIFIKNLFSKPTHW</sequence>
<keyword evidence="4" id="KW-0472">Membrane</keyword>
<dbReference type="GO" id="GO:0016757">
    <property type="term" value="F:glycosyltransferase activity"/>
    <property type="evidence" value="ECO:0007669"/>
    <property type="project" value="UniProtKB-KW"/>
</dbReference>
<comment type="similarity">
    <text evidence="1">Belongs to the glycosyltransferase 2 family.</text>
</comment>
<dbReference type="Proteomes" id="UP000176050">
    <property type="component" value="Chromosome"/>
</dbReference>
<evidence type="ECO:0000256" key="3">
    <source>
        <dbReference type="ARBA" id="ARBA00022679"/>
    </source>
</evidence>
<dbReference type="RefSeq" id="WP_070236167.1">
    <property type="nucleotide sequence ID" value="NZ_CP017478.1"/>
</dbReference>
<dbReference type="InterPro" id="IPR001173">
    <property type="entry name" value="Glyco_trans_2-like"/>
</dbReference>
<dbReference type="EMBL" id="CP017478">
    <property type="protein sequence ID" value="AOW20028.1"/>
    <property type="molecule type" value="Genomic_DNA"/>
</dbReference>
<keyword evidence="4" id="KW-0812">Transmembrane</keyword>
<evidence type="ECO:0000313" key="6">
    <source>
        <dbReference type="EMBL" id="AOW20028.1"/>
    </source>
</evidence>
<dbReference type="STRING" id="1850246.LPB138_04725"/>
<evidence type="ECO:0000259" key="5">
    <source>
        <dbReference type="Pfam" id="PF00535"/>
    </source>
</evidence>
<reference evidence="6 7" key="1">
    <citation type="submission" date="2016-10" db="EMBL/GenBank/DDBJ databases">
        <title>Lutibacter sp. LPB0138, isolated from marine gastropod.</title>
        <authorList>
            <person name="Kim E."/>
            <person name="Yi H."/>
        </authorList>
    </citation>
    <scope>NUCLEOTIDE SEQUENCE [LARGE SCALE GENOMIC DNA]</scope>
    <source>
        <strain evidence="6 7">LPB0138</strain>
    </source>
</reference>
<proteinExistence type="inferred from homology"/>
<keyword evidence="4" id="KW-1133">Transmembrane helix</keyword>
<dbReference type="KEGG" id="lul:LPB138_04725"/>
<dbReference type="PANTHER" id="PTHR43630">
    <property type="entry name" value="POLY-BETA-1,6-N-ACETYL-D-GLUCOSAMINE SYNTHASE"/>
    <property type="match status" value="1"/>
</dbReference>
<feature type="domain" description="Glycosyltransferase 2-like" evidence="5">
    <location>
        <begin position="42"/>
        <end position="176"/>
    </location>
</feature>
<keyword evidence="3 6" id="KW-0808">Transferase</keyword>
<dbReference type="Pfam" id="PF00535">
    <property type="entry name" value="Glycos_transf_2"/>
    <property type="match status" value="1"/>
</dbReference>
<dbReference type="Gene3D" id="3.90.550.10">
    <property type="entry name" value="Spore Coat Polysaccharide Biosynthesis Protein SpsA, Chain A"/>
    <property type="match status" value="1"/>
</dbReference>
<dbReference type="InterPro" id="IPR029044">
    <property type="entry name" value="Nucleotide-diphossugar_trans"/>
</dbReference>
<evidence type="ECO:0000256" key="1">
    <source>
        <dbReference type="ARBA" id="ARBA00006739"/>
    </source>
</evidence>
<gene>
    <name evidence="6" type="ORF">LPB138_04725</name>
</gene>
<organism evidence="6 7">
    <name type="scientific">Urechidicola croceus</name>
    <dbReference type="NCBI Taxonomy" id="1850246"/>
    <lineage>
        <taxon>Bacteria</taxon>
        <taxon>Pseudomonadati</taxon>
        <taxon>Bacteroidota</taxon>
        <taxon>Flavobacteriia</taxon>
        <taxon>Flavobacteriales</taxon>
        <taxon>Flavobacteriaceae</taxon>
        <taxon>Urechidicola</taxon>
    </lineage>
</organism>
<name>A0A1D8P603_9FLAO</name>
<feature type="transmembrane region" description="Helical" evidence="4">
    <location>
        <begin position="337"/>
        <end position="357"/>
    </location>
</feature>
<evidence type="ECO:0000256" key="4">
    <source>
        <dbReference type="SAM" id="Phobius"/>
    </source>
</evidence>
<evidence type="ECO:0000313" key="7">
    <source>
        <dbReference type="Proteomes" id="UP000176050"/>
    </source>
</evidence>
<keyword evidence="7" id="KW-1185">Reference proteome</keyword>
<feature type="transmembrane region" description="Helical" evidence="4">
    <location>
        <begin position="307"/>
        <end position="325"/>
    </location>
</feature>
<protein>
    <submittedName>
        <fullName evidence="6">Glycosyl transferase family 2</fullName>
    </submittedName>
</protein>
<feature type="transmembrane region" description="Helical" evidence="4">
    <location>
        <begin position="281"/>
        <end position="301"/>
    </location>
</feature>
<dbReference type="SUPFAM" id="SSF53448">
    <property type="entry name" value="Nucleotide-diphospho-sugar transferases"/>
    <property type="match status" value="1"/>
</dbReference>